<dbReference type="GO" id="GO:0006103">
    <property type="term" value="P:2-oxoglutarate metabolic process"/>
    <property type="evidence" value="ECO:0007669"/>
    <property type="project" value="TreeGrafter"/>
</dbReference>
<keyword evidence="3" id="KW-0285">Flavoprotein</keyword>
<evidence type="ECO:0000256" key="8">
    <source>
        <dbReference type="ARBA" id="ARBA00023284"/>
    </source>
</evidence>
<accession>X0XZE7</accession>
<feature type="domain" description="FAD/NAD(P)-binding" evidence="9">
    <location>
        <begin position="1"/>
        <end position="230"/>
    </location>
</feature>
<dbReference type="PRINTS" id="PR00368">
    <property type="entry name" value="FADPNR"/>
</dbReference>
<evidence type="ECO:0000256" key="2">
    <source>
        <dbReference type="ARBA" id="ARBA00007532"/>
    </source>
</evidence>
<proteinExistence type="inferred from homology"/>
<keyword evidence="4" id="KW-0274">FAD</keyword>
<reference evidence="10" key="1">
    <citation type="journal article" date="2014" name="Front. Microbiol.">
        <title>High frequency of phylogenetically diverse reductive dehalogenase-homologous genes in deep subseafloor sedimentary metagenomes.</title>
        <authorList>
            <person name="Kawai M."/>
            <person name="Futagami T."/>
            <person name="Toyoda A."/>
            <person name="Takaki Y."/>
            <person name="Nishi S."/>
            <person name="Hori S."/>
            <person name="Arai W."/>
            <person name="Tsubouchi T."/>
            <person name="Morono Y."/>
            <person name="Uchiyama I."/>
            <person name="Ito T."/>
            <person name="Fujiyama A."/>
            <person name="Inagaki F."/>
            <person name="Takami H."/>
        </authorList>
    </citation>
    <scope>NUCLEOTIDE SEQUENCE</scope>
    <source>
        <strain evidence="10">Expedition CK06-06</strain>
    </source>
</reference>
<evidence type="ECO:0000259" key="9">
    <source>
        <dbReference type="Pfam" id="PF07992"/>
    </source>
</evidence>
<feature type="non-terminal residue" evidence="10">
    <location>
        <position position="1"/>
    </location>
</feature>
<comment type="caution">
    <text evidence="10">The sequence shown here is derived from an EMBL/GenBank/DDBJ whole genome shotgun (WGS) entry which is preliminary data.</text>
</comment>
<dbReference type="AlphaFoldDB" id="X0XZE7"/>
<protein>
    <recommendedName>
        <fullName evidence="9">FAD/NAD(P)-binding domain-containing protein</fullName>
    </recommendedName>
</protein>
<dbReference type="InterPro" id="IPR012999">
    <property type="entry name" value="Pyr_OxRdtase_I_AS"/>
</dbReference>
<dbReference type="PROSITE" id="PS00076">
    <property type="entry name" value="PYRIDINE_REDOX_1"/>
    <property type="match status" value="1"/>
</dbReference>
<sequence>GGYVAAIHAAHLGAEVALIEKDRLGGTCLNHGCIPTKALVRSAEIFLEAKRADEFGVEIGSVKANLPQIMARKRKVVDTLVSGVEQLIKANKVSLHHGIGSLVSPRLVKVSTTEIAAGKIIIATGSESALLPVDGLGLPGVLTTDDILELEELPESLVVIGGSHVGVEFASIFNALGTKVTIVKRRPLLLKNIDEEIGRRFAQLLSRQGIRVITGAAVKAIVRDKSLLRVVWDTPEGEEGVNGQKGEFRP</sequence>
<evidence type="ECO:0000256" key="7">
    <source>
        <dbReference type="ARBA" id="ARBA00023157"/>
    </source>
</evidence>
<name>X0XZE7_9ZZZZ</name>
<feature type="non-terminal residue" evidence="10">
    <location>
        <position position="250"/>
    </location>
</feature>
<gene>
    <name evidence="10" type="ORF">S01H1_65918</name>
</gene>
<keyword evidence="6" id="KW-0520">NAD</keyword>
<comment type="cofactor">
    <cofactor evidence="1">
        <name>FAD</name>
        <dbReference type="ChEBI" id="CHEBI:57692"/>
    </cofactor>
</comment>
<dbReference type="SUPFAM" id="SSF51905">
    <property type="entry name" value="FAD/NAD(P)-binding domain"/>
    <property type="match status" value="1"/>
</dbReference>
<keyword evidence="7" id="KW-1015">Disulfide bond</keyword>
<evidence type="ECO:0000256" key="6">
    <source>
        <dbReference type="ARBA" id="ARBA00023027"/>
    </source>
</evidence>
<dbReference type="Gene3D" id="3.50.50.60">
    <property type="entry name" value="FAD/NAD(P)-binding domain"/>
    <property type="match status" value="2"/>
</dbReference>
<dbReference type="PANTHER" id="PTHR22912:SF217">
    <property type="entry name" value="DIHYDROLIPOYL DEHYDROGENASE"/>
    <property type="match status" value="1"/>
</dbReference>
<evidence type="ECO:0000256" key="4">
    <source>
        <dbReference type="ARBA" id="ARBA00022827"/>
    </source>
</evidence>
<keyword evidence="5" id="KW-0560">Oxidoreductase</keyword>
<dbReference type="EMBL" id="BARS01043549">
    <property type="protein sequence ID" value="GAG40517.1"/>
    <property type="molecule type" value="Genomic_DNA"/>
</dbReference>
<keyword evidence="8" id="KW-0676">Redox-active center</keyword>
<organism evidence="10">
    <name type="scientific">marine sediment metagenome</name>
    <dbReference type="NCBI Taxonomy" id="412755"/>
    <lineage>
        <taxon>unclassified sequences</taxon>
        <taxon>metagenomes</taxon>
        <taxon>ecological metagenomes</taxon>
    </lineage>
</organism>
<evidence type="ECO:0000256" key="3">
    <source>
        <dbReference type="ARBA" id="ARBA00022630"/>
    </source>
</evidence>
<evidence type="ECO:0000313" key="10">
    <source>
        <dbReference type="EMBL" id="GAG40517.1"/>
    </source>
</evidence>
<dbReference type="GO" id="GO:0050660">
    <property type="term" value="F:flavin adenine dinucleotide binding"/>
    <property type="evidence" value="ECO:0007669"/>
    <property type="project" value="TreeGrafter"/>
</dbReference>
<dbReference type="Pfam" id="PF07992">
    <property type="entry name" value="Pyr_redox_2"/>
    <property type="match status" value="1"/>
</dbReference>
<evidence type="ECO:0000256" key="5">
    <source>
        <dbReference type="ARBA" id="ARBA00023002"/>
    </source>
</evidence>
<dbReference type="PRINTS" id="PR00411">
    <property type="entry name" value="PNDRDTASEI"/>
</dbReference>
<dbReference type="GO" id="GO:0004148">
    <property type="term" value="F:dihydrolipoyl dehydrogenase (NADH) activity"/>
    <property type="evidence" value="ECO:0007669"/>
    <property type="project" value="TreeGrafter"/>
</dbReference>
<dbReference type="PANTHER" id="PTHR22912">
    <property type="entry name" value="DISULFIDE OXIDOREDUCTASE"/>
    <property type="match status" value="1"/>
</dbReference>
<evidence type="ECO:0000256" key="1">
    <source>
        <dbReference type="ARBA" id="ARBA00001974"/>
    </source>
</evidence>
<dbReference type="InterPro" id="IPR050151">
    <property type="entry name" value="Class-I_Pyr_Nuc-Dis_Oxidored"/>
</dbReference>
<dbReference type="InterPro" id="IPR036188">
    <property type="entry name" value="FAD/NAD-bd_sf"/>
</dbReference>
<comment type="similarity">
    <text evidence="2">Belongs to the class-I pyridine nucleotide-disulfide oxidoreductase family.</text>
</comment>
<dbReference type="InterPro" id="IPR023753">
    <property type="entry name" value="FAD/NAD-binding_dom"/>
</dbReference>